<dbReference type="AlphaFoldDB" id="A0A418W9F5"/>
<dbReference type="OrthoDB" id="9801785at2"/>
<dbReference type="GO" id="GO:0004029">
    <property type="term" value="F:aldehyde dehydrogenase (NAD+) activity"/>
    <property type="evidence" value="ECO:0007669"/>
    <property type="project" value="TreeGrafter"/>
</dbReference>
<feature type="domain" description="NAD(P)-binding" evidence="1">
    <location>
        <begin position="11"/>
        <end position="117"/>
    </location>
</feature>
<dbReference type="Pfam" id="PF13460">
    <property type="entry name" value="NAD_binding_10"/>
    <property type="match status" value="1"/>
</dbReference>
<dbReference type="Gene3D" id="3.40.50.720">
    <property type="entry name" value="NAD(P)-binding Rossmann-like Domain"/>
    <property type="match status" value="1"/>
</dbReference>
<evidence type="ECO:0000259" key="1">
    <source>
        <dbReference type="Pfam" id="PF13460"/>
    </source>
</evidence>
<organism evidence="2 3">
    <name type="scientific">Oleomonas cavernae</name>
    <dbReference type="NCBI Taxonomy" id="2320859"/>
    <lineage>
        <taxon>Bacteria</taxon>
        <taxon>Pseudomonadati</taxon>
        <taxon>Pseudomonadota</taxon>
        <taxon>Alphaproteobacteria</taxon>
        <taxon>Acetobacterales</taxon>
        <taxon>Acetobacteraceae</taxon>
        <taxon>Oleomonas</taxon>
    </lineage>
</organism>
<dbReference type="SUPFAM" id="SSF51735">
    <property type="entry name" value="NAD(P)-binding Rossmann-fold domains"/>
    <property type="match status" value="1"/>
</dbReference>
<dbReference type="PANTHER" id="PTHR48079">
    <property type="entry name" value="PROTEIN YEEZ"/>
    <property type="match status" value="1"/>
</dbReference>
<dbReference type="PANTHER" id="PTHR48079:SF6">
    <property type="entry name" value="NAD(P)-BINDING DOMAIN-CONTAINING PROTEIN-RELATED"/>
    <property type="match status" value="1"/>
</dbReference>
<keyword evidence="3" id="KW-1185">Reference proteome</keyword>
<dbReference type="GO" id="GO:0005737">
    <property type="term" value="C:cytoplasm"/>
    <property type="evidence" value="ECO:0007669"/>
    <property type="project" value="TreeGrafter"/>
</dbReference>
<sequence length="333" mass="36788">MTSERTALVLGATGGIGSETAKALVRAGWRVRAMHRQAEAMAKRFAHWGPIEWVQGDAMNAADVLAAARGVQVIVHGVNPAGYRNWPALVLPMIDNTIAAARAQGARIVLPGTIYNYSPTGPAVLTERTRQETTTRKGLIRIELERRLEAAQADGVRTLIVRFGDFLGPQAGGSWFSQAMVKPGKPISAVTYMGKRDVGHAWAYLPDGGETIARLLDRAADLAPFETFHFAGHWFERGVEIAEVVRRVVGRPDLPIRRFPWIVVRLAQPFMELFREMVEMSYLWRRPFRLDNTKLVRFLGIEPHTPIDEAVRHTLDGLGCLPTTSGVPVLAKG</sequence>
<dbReference type="Proteomes" id="UP000284605">
    <property type="component" value="Unassembled WGS sequence"/>
</dbReference>
<dbReference type="InterPro" id="IPR016040">
    <property type="entry name" value="NAD(P)-bd_dom"/>
</dbReference>
<name>A0A418W9F5_9PROT</name>
<evidence type="ECO:0000313" key="3">
    <source>
        <dbReference type="Proteomes" id="UP000284605"/>
    </source>
</evidence>
<reference evidence="2 3" key="1">
    <citation type="submission" date="2018-09" db="EMBL/GenBank/DDBJ databases">
        <authorList>
            <person name="Zhu H."/>
        </authorList>
    </citation>
    <scope>NUCLEOTIDE SEQUENCE [LARGE SCALE GENOMIC DNA]</scope>
    <source>
        <strain evidence="2 3">K1W22B-8</strain>
    </source>
</reference>
<dbReference type="InterPro" id="IPR051783">
    <property type="entry name" value="NAD(P)-dependent_oxidoreduct"/>
</dbReference>
<dbReference type="RefSeq" id="WP_119777307.1">
    <property type="nucleotide sequence ID" value="NZ_QYUK01000011.1"/>
</dbReference>
<proteinExistence type="predicted"/>
<dbReference type="InterPro" id="IPR036291">
    <property type="entry name" value="NAD(P)-bd_dom_sf"/>
</dbReference>
<evidence type="ECO:0000313" key="2">
    <source>
        <dbReference type="EMBL" id="RJF86661.1"/>
    </source>
</evidence>
<gene>
    <name evidence="2" type="ORF">D3874_06195</name>
</gene>
<dbReference type="EMBL" id="QYUK01000011">
    <property type="protein sequence ID" value="RJF86661.1"/>
    <property type="molecule type" value="Genomic_DNA"/>
</dbReference>
<accession>A0A418W9F5</accession>
<comment type="caution">
    <text evidence="2">The sequence shown here is derived from an EMBL/GenBank/DDBJ whole genome shotgun (WGS) entry which is preliminary data.</text>
</comment>
<protein>
    <submittedName>
        <fullName evidence="2">SDR family NAD(P)-dependent oxidoreductase</fullName>
    </submittedName>
</protein>